<dbReference type="PANTHER" id="PTHR23023">
    <property type="entry name" value="DIMETHYLANILINE MONOOXYGENASE"/>
    <property type="match status" value="1"/>
</dbReference>
<evidence type="ECO:0000256" key="4">
    <source>
        <dbReference type="ARBA" id="ARBA00023002"/>
    </source>
</evidence>
<evidence type="ECO:0008006" key="7">
    <source>
        <dbReference type="Google" id="ProtNLM"/>
    </source>
</evidence>
<dbReference type="GO" id="GO:0050660">
    <property type="term" value="F:flavin adenine dinucleotide binding"/>
    <property type="evidence" value="ECO:0000318"/>
    <property type="project" value="GO_Central"/>
</dbReference>
<sequence length="569" mass="65280">MATIKSVAIIGAGPAGAIALDALAQEQAFDKIRLLERREKAGGCWLGDPKDHVQQLPDFEKIASRRADEPLPIPSELPAILPHNTQYRFSDTSIYPTLETNIDAFAMSFSQEPFPETRSAVNIKRHGNDSPFRHWKVVEKYIQDLVDRRGYPDLISYDTTVELVHKDPHTSKWVLTLRKPLDSGIEDRWWTESFDAVVVAAGHYNVPFIPSTPGLSTFSQNFPGRVLHSKAWRDPEPYQGKRVVVVGASISGPDISYALVDYVERPLHAVVRGRYHPYFFDYAFQHPNILRRPPISHITSDPGTDERTVHFEDGSKLEKVDYIIFGTGYSWTLPFIPNLDSTIRNNRLPNLYQHIFWREDPTLTFVGAVGAGFTFKVFEWQAVLAARFLAGRIILPSTEEQKKWEGDRIALKGDGVQFTALYPDFEEYFETIREMAGEPKDGKGRSLPKFEKWWREGFDNGHLKRIDMWKRGNEEARRKIEGEKQTSIVSPVLRAGYCCAFKWFIFTHPRLPRPHLLTVFAPLLHPVRLARLARLARPVRLARRARLASFQETPEHFPHQRQVARNHTK</sequence>
<dbReference type="GO" id="GO:0004497">
    <property type="term" value="F:monooxygenase activity"/>
    <property type="evidence" value="ECO:0000318"/>
    <property type="project" value="GO_Central"/>
</dbReference>
<proteinExistence type="inferred from homology"/>
<comment type="similarity">
    <text evidence="1">Belongs to the FMO family.</text>
</comment>
<accession>A7EGR6</accession>
<dbReference type="GO" id="GO:0005789">
    <property type="term" value="C:endoplasmic reticulum membrane"/>
    <property type="evidence" value="ECO:0000318"/>
    <property type="project" value="GO_Central"/>
</dbReference>
<dbReference type="HOGENOM" id="CLU_006909_5_3_1"/>
<dbReference type="eggNOG" id="KOG1399">
    <property type="taxonomic scope" value="Eukaryota"/>
</dbReference>
<protein>
    <recommendedName>
        <fullName evidence="7">FAD/NAD(P)-binding domain-containing protein</fullName>
    </recommendedName>
</protein>
<evidence type="ECO:0000313" key="6">
    <source>
        <dbReference type="Proteomes" id="UP000001312"/>
    </source>
</evidence>
<dbReference type="InParanoid" id="A7EGR6"/>
<dbReference type="Pfam" id="PF00743">
    <property type="entry name" value="FMO-like"/>
    <property type="match status" value="2"/>
</dbReference>
<keyword evidence="3" id="KW-0274">FAD</keyword>
<evidence type="ECO:0000256" key="2">
    <source>
        <dbReference type="ARBA" id="ARBA00022630"/>
    </source>
</evidence>
<keyword evidence="6" id="KW-1185">Reference proteome</keyword>
<dbReference type="InterPro" id="IPR050346">
    <property type="entry name" value="FMO-like"/>
</dbReference>
<evidence type="ECO:0000256" key="1">
    <source>
        <dbReference type="ARBA" id="ARBA00009183"/>
    </source>
</evidence>
<dbReference type="Gene3D" id="3.50.50.60">
    <property type="entry name" value="FAD/NAD(P)-binding domain"/>
    <property type="match status" value="2"/>
</dbReference>
<reference evidence="6" key="1">
    <citation type="journal article" date="2011" name="PLoS Genet.">
        <title>Genomic analysis of the necrotrophic fungal pathogens Sclerotinia sclerotiorum and Botrytis cinerea.</title>
        <authorList>
            <person name="Amselem J."/>
            <person name="Cuomo C.A."/>
            <person name="van Kan J.A."/>
            <person name="Viaud M."/>
            <person name="Benito E.P."/>
            <person name="Couloux A."/>
            <person name="Coutinho P.M."/>
            <person name="de Vries R.P."/>
            <person name="Dyer P.S."/>
            <person name="Fillinger S."/>
            <person name="Fournier E."/>
            <person name="Gout L."/>
            <person name="Hahn M."/>
            <person name="Kohn L."/>
            <person name="Lapalu N."/>
            <person name="Plummer K.M."/>
            <person name="Pradier J.M."/>
            <person name="Quevillon E."/>
            <person name="Sharon A."/>
            <person name="Simon A."/>
            <person name="ten Have A."/>
            <person name="Tudzynski B."/>
            <person name="Tudzynski P."/>
            <person name="Wincker P."/>
            <person name="Andrew M."/>
            <person name="Anthouard V."/>
            <person name="Beever R.E."/>
            <person name="Beffa R."/>
            <person name="Benoit I."/>
            <person name="Bouzid O."/>
            <person name="Brault B."/>
            <person name="Chen Z."/>
            <person name="Choquer M."/>
            <person name="Collemare J."/>
            <person name="Cotton P."/>
            <person name="Danchin E.G."/>
            <person name="Da Silva C."/>
            <person name="Gautier A."/>
            <person name="Giraud C."/>
            <person name="Giraud T."/>
            <person name="Gonzalez C."/>
            <person name="Grossetete S."/>
            <person name="Guldener U."/>
            <person name="Henrissat B."/>
            <person name="Howlett B.J."/>
            <person name="Kodira C."/>
            <person name="Kretschmer M."/>
            <person name="Lappartient A."/>
            <person name="Leroch M."/>
            <person name="Levis C."/>
            <person name="Mauceli E."/>
            <person name="Neuveglise C."/>
            <person name="Oeser B."/>
            <person name="Pearson M."/>
            <person name="Poulain J."/>
            <person name="Poussereau N."/>
            <person name="Quesneville H."/>
            <person name="Rascle C."/>
            <person name="Schumacher J."/>
            <person name="Segurens B."/>
            <person name="Sexton A."/>
            <person name="Silva E."/>
            <person name="Sirven C."/>
            <person name="Soanes D.M."/>
            <person name="Talbot N.J."/>
            <person name="Templeton M."/>
            <person name="Yandava C."/>
            <person name="Yarden O."/>
            <person name="Zeng Q."/>
            <person name="Rollins J.A."/>
            <person name="Lebrun M.H."/>
            <person name="Dickman M."/>
        </authorList>
    </citation>
    <scope>NUCLEOTIDE SEQUENCE [LARGE SCALE GENOMIC DNA]</scope>
    <source>
        <strain evidence="6">ATCC 18683 / 1980 / Ss-1</strain>
    </source>
</reference>
<dbReference type="EMBL" id="CH476625">
    <property type="protein sequence ID" value="EDO02032.1"/>
    <property type="molecule type" value="Genomic_DNA"/>
</dbReference>
<gene>
    <name evidence="5" type="ORF">SS1G_04508</name>
</gene>
<dbReference type="OMA" id="GRYNAYF"/>
<dbReference type="GeneID" id="5490507"/>
<dbReference type="Proteomes" id="UP000001312">
    <property type="component" value="Unassembled WGS sequence"/>
</dbReference>
<evidence type="ECO:0000256" key="3">
    <source>
        <dbReference type="ARBA" id="ARBA00022827"/>
    </source>
</evidence>
<keyword evidence="2" id="KW-0285">Flavoprotein</keyword>
<dbReference type="KEGG" id="ssl:SS1G_04508"/>
<dbReference type="GO" id="GO:0004499">
    <property type="term" value="F:N,N-dimethylaniline monooxygenase activity"/>
    <property type="evidence" value="ECO:0007669"/>
    <property type="project" value="InterPro"/>
</dbReference>
<dbReference type="InterPro" id="IPR020946">
    <property type="entry name" value="Flavin_mOase-like"/>
</dbReference>
<name>A7EGR6_SCLS1</name>
<keyword evidence="4" id="KW-0560">Oxidoreductase</keyword>
<dbReference type="InterPro" id="IPR036188">
    <property type="entry name" value="FAD/NAD-bd_sf"/>
</dbReference>
<evidence type="ECO:0000313" key="5">
    <source>
        <dbReference type="EMBL" id="EDO02032.1"/>
    </source>
</evidence>
<organism evidence="5 6">
    <name type="scientific">Sclerotinia sclerotiorum (strain ATCC 18683 / 1980 / Ss-1)</name>
    <name type="common">White mold</name>
    <name type="synonym">Whetzelinia sclerotiorum</name>
    <dbReference type="NCBI Taxonomy" id="665079"/>
    <lineage>
        <taxon>Eukaryota</taxon>
        <taxon>Fungi</taxon>
        <taxon>Dikarya</taxon>
        <taxon>Ascomycota</taxon>
        <taxon>Pezizomycotina</taxon>
        <taxon>Leotiomycetes</taxon>
        <taxon>Helotiales</taxon>
        <taxon>Sclerotiniaceae</taxon>
        <taxon>Sclerotinia</taxon>
    </lineage>
</organism>
<dbReference type="SUPFAM" id="SSF51905">
    <property type="entry name" value="FAD/NAD(P)-binding domain"/>
    <property type="match status" value="2"/>
</dbReference>
<dbReference type="RefSeq" id="XP_001594700.1">
    <property type="nucleotide sequence ID" value="XM_001594650.1"/>
</dbReference>
<dbReference type="AlphaFoldDB" id="A7EGR6"/>
<dbReference type="GO" id="GO:0050661">
    <property type="term" value="F:NADP binding"/>
    <property type="evidence" value="ECO:0007669"/>
    <property type="project" value="InterPro"/>
</dbReference>